<dbReference type="PANTHER" id="PTHR23051">
    <property type="entry name" value="SOLUTE CARRIER FAMILY 35, MEMBER F5"/>
    <property type="match status" value="1"/>
</dbReference>
<keyword evidence="4 5" id="KW-0472">Membrane</keyword>
<feature type="domain" description="EamA" evidence="6">
    <location>
        <begin position="16"/>
        <end position="103"/>
    </location>
</feature>
<dbReference type="Proteomes" id="UP001178507">
    <property type="component" value="Unassembled WGS sequence"/>
</dbReference>
<evidence type="ECO:0000256" key="3">
    <source>
        <dbReference type="ARBA" id="ARBA00022989"/>
    </source>
</evidence>
<organism evidence="7 8">
    <name type="scientific">Effrenium voratum</name>
    <dbReference type="NCBI Taxonomy" id="2562239"/>
    <lineage>
        <taxon>Eukaryota</taxon>
        <taxon>Sar</taxon>
        <taxon>Alveolata</taxon>
        <taxon>Dinophyceae</taxon>
        <taxon>Suessiales</taxon>
        <taxon>Symbiodiniaceae</taxon>
        <taxon>Effrenium</taxon>
    </lineage>
</organism>
<reference evidence="7" key="1">
    <citation type="submission" date="2023-08" db="EMBL/GenBank/DDBJ databases">
        <authorList>
            <person name="Chen Y."/>
            <person name="Shah S."/>
            <person name="Dougan E. K."/>
            <person name="Thang M."/>
            <person name="Chan C."/>
        </authorList>
    </citation>
    <scope>NUCLEOTIDE SEQUENCE</scope>
</reference>
<evidence type="ECO:0000256" key="1">
    <source>
        <dbReference type="ARBA" id="ARBA00004141"/>
    </source>
</evidence>
<keyword evidence="8" id="KW-1185">Reference proteome</keyword>
<evidence type="ECO:0000313" key="7">
    <source>
        <dbReference type="EMBL" id="CAJ1400597.1"/>
    </source>
</evidence>
<comment type="caution">
    <text evidence="7">The sequence shown here is derived from an EMBL/GenBank/DDBJ whole genome shotgun (WGS) entry which is preliminary data.</text>
</comment>
<dbReference type="EMBL" id="CAUJNA010003379">
    <property type="protein sequence ID" value="CAJ1400597.1"/>
    <property type="molecule type" value="Genomic_DNA"/>
</dbReference>
<dbReference type="InterPro" id="IPR000620">
    <property type="entry name" value="EamA_dom"/>
</dbReference>
<dbReference type="Pfam" id="PF00892">
    <property type="entry name" value="EamA"/>
    <property type="match status" value="1"/>
</dbReference>
<feature type="transmembrane region" description="Helical" evidence="5">
    <location>
        <begin position="22"/>
        <end position="41"/>
    </location>
</feature>
<dbReference type="AlphaFoldDB" id="A0AA36NB09"/>
<feature type="transmembrane region" description="Helical" evidence="5">
    <location>
        <begin position="53"/>
        <end position="74"/>
    </location>
</feature>
<evidence type="ECO:0000256" key="4">
    <source>
        <dbReference type="ARBA" id="ARBA00023136"/>
    </source>
</evidence>
<name>A0AA36NB09_9DINO</name>
<dbReference type="PANTHER" id="PTHR23051:SF0">
    <property type="entry name" value="SOLUTE CARRIER FAMILY 35 MEMBER F5"/>
    <property type="match status" value="1"/>
</dbReference>
<dbReference type="InterPro" id="IPR037185">
    <property type="entry name" value="EmrE-like"/>
</dbReference>
<dbReference type="GO" id="GO:0016020">
    <property type="term" value="C:membrane"/>
    <property type="evidence" value="ECO:0007669"/>
    <property type="project" value="UniProtKB-SubCell"/>
</dbReference>
<keyword evidence="2 5" id="KW-0812">Transmembrane</keyword>
<evidence type="ECO:0000256" key="2">
    <source>
        <dbReference type="ARBA" id="ARBA00022692"/>
    </source>
</evidence>
<dbReference type="SUPFAM" id="SSF103481">
    <property type="entry name" value="Multidrug resistance efflux transporter EmrE"/>
    <property type="match status" value="1"/>
</dbReference>
<accession>A0AA36NB09</accession>
<evidence type="ECO:0000313" key="8">
    <source>
        <dbReference type="Proteomes" id="UP001178507"/>
    </source>
</evidence>
<comment type="subcellular location">
    <subcellularLocation>
        <location evidence="1">Membrane</location>
        <topology evidence="1">Multi-pass membrane protein</topology>
    </subcellularLocation>
</comment>
<protein>
    <recommendedName>
        <fullName evidence="6">EamA domain-containing protein</fullName>
    </recommendedName>
</protein>
<proteinExistence type="predicted"/>
<sequence>MPQCPTKFGTCQPPGIPFGTRFGMVFATPQVFGLLIFNGLFDNVLSQFAWAKAVQWTSPTTATVGLSLTIPLSVVADILRHQLLSLWTFVAAVLVVIGFVAVTLASKPASQAVMQEPVLEAECPSSRREPVA</sequence>
<gene>
    <name evidence="7" type="ORF">EVOR1521_LOCUS23911</name>
</gene>
<evidence type="ECO:0000259" key="6">
    <source>
        <dbReference type="Pfam" id="PF00892"/>
    </source>
</evidence>
<evidence type="ECO:0000256" key="5">
    <source>
        <dbReference type="SAM" id="Phobius"/>
    </source>
</evidence>
<keyword evidence="3 5" id="KW-1133">Transmembrane helix</keyword>
<feature type="transmembrane region" description="Helical" evidence="5">
    <location>
        <begin position="86"/>
        <end position="105"/>
    </location>
</feature>